<evidence type="ECO:0000313" key="2">
    <source>
        <dbReference type="EMBL" id="MBM7815015.1"/>
    </source>
</evidence>
<reference evidence="2 3" key="1">
    <citation type="submission" date="2021-01" db="EMBL/GenBank/DDBJ databases">
        <title>Sequencing the genomes of 1000 actinobacteria strains.</title>
        <authorList>
            <person name="Klenk H.-P."/>
        </authorList>
    </citation>
    <scope>NUCLEOTIDE SEQUENCE [LARGE SCALE GENOMIC DNA]</scope>
    <source>
        <strain evidence="2 3">DSM 44581</strain>
    </source>
</reference>
<dbReference type="EMBL" id="JAFBCL010000001">
    <property type="protein sequence ID" value="MBM7815015.1"/>
    <property type="molecule type" value="Genomic_DNA"/>
</dbReference>
<sequence>MRSEGSGSRRRRGATGEGFAGDVLLRLAREGWLVVPRAEAERVIAELERTLKVVRARLRRAELSRRLRDVADRDVDPAVERLAVDAAFAGQIAADTWERALVELPKYIEAFRIAAGGR</sequence>
<name>A0ABS2SFH2_9PSEU</name>
<proteinExistence type="predicted"/>
<keyword evidence="1" id="KW-0175">Coiled coil</keyword>
<protein>
    <submittedName>
        <fullName evidence="2">Uncharacterized protein</fullName>
    </submittedName>
</protein>
<feature type="coiled-coil region" evidence="1">
    <location>
        <begin position="37"/>
        <end position="64"/>
    </location>
</feature>
<dbReference type="RefSeq" id="WP_204845589.1">
    <property type="nucleotide sequence ID" value="NZ_JAFBCL010000001.1"/>
</dbReference>
<gene>
    <name evidence="2" type="ORF">JOE68_005880</name>
</gene>
<accession>A0ABS2SFH2</accession>
<keyword evidence="3" id="KW-1185">Reference proteome</keyword>
<organism evidence="2 3">
    <name type="scientific">Saccharothrix algeriensis</name>
    <dbReference type="NCBI Taxonomy" id="173560"/>
    <lineage>
        <taxon>Bacteria</taxon>
        <taxon>Bacillati</taxon>
        <taxon>Actinomycetota</taxon>
        <taxon>Actinomycetes</taxon>
        <taxon>Pseudonocardiales</taxon>
        <taxon>Pseudonocardiaceae</taxon>
        <taxon>Saccharothrix</taxon>
    </lineage>
</organism>
<evidence type="ECO:0000313" key="3">
    <source>
        <dbReference type="Proteomes" id="UP001195724"/>
    </source>
</evidence>
<dbReference type="Proteomes" id="UP001195724">
    <property type="component" value="Unassembled WGS sequence"/>
</dbReference>
<evidence type="ECO:0000256" key="1">
    <source>
        <dbReference type="SAM" id="Coils"/>
    </source>
</evidence>
<comment type="caution">
    <text evidence="2">The sequence shown here is derived from an EMBL/GenBank/DDBJ whole genome shotgun (WGS) entry which is preliminary data.</text>
</comment>